<dbReference type="RefSeq" id="WP_268062636.1">
    <property type="nucleotide sequence ID" value="NZ_JAPQFJ010000022.1"/>
</dbReference>
<accession>A0ABT4DGP6</accession>
<dbReference type="EMBL" id="JAPQFJ010000022">
    <property type="protein sequence ID" value="MCY6960199.1"/>
    <property type="molecule type" value="Genomic_DNA"/>
</dbReference>
<keyword evidence="1" id="KW-0378">Hydrolase</keyword>
<keyword evidence="4" id="KW-1185">Reference proteome</keyword>
<dbReference type="Gene3D" id="2.40.260.10">
    <property type="entry name" value="Sortase"/>
    <property type="match status" value="1"/>
</dbReference>
<gene>
    <name evidence="3" type="ORF">OW729_16400</name>
</gene>
<keyword evidence="2" id="KW-1133">Transmembrane helix</keyword>
<dbReference type="Pfam" id="PF04203">
    <property type="entry name" value="Sortase"/>
    <property type="match status" value="1"/>
</dbReference>
<organism evidence="3 4">
    <name type="scientific">Clostridium brassicae</name>
    <dbReference type="NCBI Taxonomy" id="2999072"/>
    <lineage>
        <taxon>Bacteria</taxon>
        <taxon>Bacillati</taxon>
        <taxon>Bacillota</taxon>
        <taxon>Clostridia</taxon>
        <taxon>Eubacteriales</taxon>
        <taxon>Clostridiaceae</taxon>
        <taxon>Clostridium</taxon>
    </lineage>
</organism>
<dbReference type="InterPro" id="IPR042000">
    <property type="entry name" value="Sortase_D_2"/>
</dbReference>
<keyword evidence="2" id="KW-0812">Transmembrane</keyword>
<dbReference type="Proteomes" id="UP001144612">
    <property type="component" value="Unassembled WGS sequence"/>
</dbReference>
<evidence type="ECO:0000313" key="4">
    <source>
        <dbReference type="Proteomes" id="UP001144612"/>
    </source>
</evidence>
<reference evidence="3" key="1">
    <citation type="submission" date="2022-12" db="EMBL/GenBank/DDBJ databases">
        <title>Clostridium sp. nov., isolated from industrial wastewater.</title>
        <authorList>
            <person name="Jiayan W."/>
        </authorList>
    </citation>
    <scope>NUCLEOTIDE SEQUENCE</scope>
    <source>
        <strain evidence="3">ZC22-4</strain>
    </source>
</reference>
<dbReference type="NCBIfam" id="TIGR01076">
    <property type="entry name" value="sortase_fam"/>
    <property type="match status" value="1"/>
</dbReference>
<comment type="caution">
    <text evidence="3">The sequence shown here is derived from an EMBL/GenBank/DDBJ whole genome shotgun (WGS) entry which is preliminary data.</text>
</comment>
<proteinExistence type="predicted"/>
<keyword evidence="2" id="KW-0472">Membrane</keyword>
<feature type="transmembrane region" description="Helical" evidence="2">
    <location>
        <begin position="6"/>
        <end position="24"/>
    </location>
</feature>
<protein>
    <submittedName>
        <fullName evidence="3">Class D sortase</fullName>
    </submittedName>
</protein>
<dbReference type="CDD" id="cd06166">
    <property type="entry name" value="Sortase_D_2"/>
    <property type="match status" value="1"/>
</dbReference>
<sequence length="192" mass="21907">MKKNKVSIALIFIGVLIITTALFLRIKSNMKEQSLIKEFNQQLKDIDSKINDNKDERNTNLDSTIGILSIPKIDCKVPICEGIDKNTLKYSVGHFKDTPLPGDKGNCCIAGHRSYTYNEFFNRLDELKENDEIYIQNKKGKYKYIVYKKMVVKPTEVSVLNNTKEGEITLVTCTPIRVASHRLIIKGKLISH</sequence>
<dbReference type="InterPro" id="IPR023365">
    <property type="entry name" value="Sortase_dom-sf"/>
</dbReference>
<evidence type="ECO:0000256" key="2">
    <source>
        <dbReference type="SAM" id="Phobius"/>
    </source>
</evidence>
<dbReference type="InterPro" id="IPR005754">
    <property type="entry name" value="Sortase"/>
</dbReference>
<name>A0ABT4DGP6_9CLOT</name>
<evidence type="ECO:0000313" key="3">
    <source>
        <dbReference type="EMBL" id="MCY6960199.1"/>
    </source>
</evidence>
<evidence type="ECO:0000256" key="1">
    <source>
        <dbReference type="ARBA" id="ARBA00022801"/>
    </source>
</evidence>
<dbReference type="SUPFAM" id="SSF63817">
    <property type="entry name" value="Sortase"/>
    <property type="match status" value="1"/>
</dbReference>